<name>A0A4P9WMR9_9FUNG</name>
<keyword evidence="2" id="KW-1185">Reference proteome</keyword>
<protein>
    <submittedName>
        <fullName evidence="1">Uncharacterized protein</fullName>
    </submittedName>
</protein>
<evidence type="ECO:0000313" key="1">
    <source>
        <dbReference type="EMBL" id="RKO94381.1"/>
    </source>
</evidence>
<dbReference type="AlphaFoldDB" id="A0A4P9WMR9"/>
<dbReference type="OrthoDB" id="2375545at2759"/>
<sequence length="165" mass="19109">MGLWFSINGVFVKFLTENDEISGRHSLVIQCNTIATLDGEVDAIWDRGRIIDFVIKFVDNPKEYQKKDGLHPLTAVATKVRSVRKDNDPLVEFLEEHYELTNNNEDYVLFADMLEPYKRNVKNWLSRPKLSEAAKRFGVTRMGDHFGRTPTYRGSKGWACIRLQK</sequence>
<proteinExistence type="predicted"/>
<gene>
    <name evidence="1" type="ORF">BDK51DRAFT_28949</name>
</gene>
<accession>A0A4P9WMR9</accession>
<organism evidence="1 2">
    <name type="scientific">Blyttiomyces helicus</name>
    <dbReference type="NCBI Taxonomy" id="388810"/>
    <lineage>
        <taxon>Eukaryota</taxon>
        <taxon>Fungi</taxon>
        <taxon>Fungi incertae sedis</taxon>
        <taxon>Chytridiomycota</taxon>
        <taxon>Chytridiomycota incertae sedis</taxon>
        <taxon>Chytridiomycetes</taxon>
        <taxon>Chytridiomycetes incertae sedis</taxon>
        <taxon>Blyttiomyces</taxon>
    </lineage>
</organism>
<dbReference type="Proteomes" id="UP000269721">
    <property type="component" value="Unassembled WGS sequence"/>
</dbReference>
<evidence type="ECO:0000313" key="2">
    <source>
        <dbReference type="Proteomes" id="UP000269721"/>
    </source>
</evidence>
<reference evidence="2" key="1">
    <citation type="journal article" date="2018" name="Nat. Microbiol.">
        <title>Leveraging single-cell genomics to expand the fungal tree of life.</title>
        <authorList>
            <person name="Ahrendt S.R."/>
            <person name="Quandt C.A."/>
            <person name="Ciobanu D."/>
            <person name="Clum A."/>
            <person name="Salamov A."/>
            <person name="Andreopoulos B."/>
            <person name="Cheng J.F."/>
            <person name="Woyke T."/>
            <person name="Pelin A."/>
            <person name="Henrissat B."/>
            <person name="Reynolds N.K."/>
            <person name="Benny G.L."/>
            <person name="Smith M.E."/>
            <person name="James T.Y."/>
            <person name="Grigoriev I.V."/>
        </authorList>
    </citation>
    <scope>NUCLEOTIDE SEQUENCE [LARGE SCALE GENOMIC DNA]</scope>
</reference>
<dbReference type="EMBL" id="KZ993912">
    <property type="protein sequence ID" value="RKO94381.1"/>
    <property type="molecule type" value="Genomic_DNA"/>
</dbReference>